<evidence type="ECO:0000313" key="10">
    <source>
        <dbReference type="Proteomes" id="UP000500826"/>
    </source>
</evidence>
<organism evidence="9 10">
    <name type="scientific">Ramlibacter terrae</name>
    <dbReference type="NCBI Taxonomy" id="2732511"/>
    <lineage>
        <taxon>Bacteria</taxon>
        <taxon>Pseudomonadati</taxon>
        <taxon>Pseudomonadota</taxon>
        <taxon>Betaproteobacteria</taxon>
        <taxon>Burkholderiales</taxon>
        <taxon>Comamonadaceae</taxon>
        <taxon>Ramlibacter</taxon>
    </lineage>
</organism>
<feature type="transmembrane region" description="Helical" evidence="8">
    <location>
        <begin position="132"/>
        <end position="152"/>
    </location>
</feature>
<evidence type="ECO:0000256" key="6">
    <source>
        <dbReference type="ARBA" id="ARBA00022989"/>
    </source>
</evidence>
<keyword evidence="6 8" id="KW-1133">Transmembrane helix</keyword>
<dbReference type="InterPro" id="IPR052017">
    <property type="entry name" value="TSUP"/>
</dbReference>
<comment type="similarity">
    <text evidence="2 8">Belongs to the 4-toluene sulfonate uptake permease (TSUP) (TC 2.A.102) family.</text>
</comment>
<evidence type="ECO:0000256" key="7">
    <source>
        <dbReference type="ARBA" id="ARBA00023136"/>
    </source>
</evidence>
<keyword evidence="4 8" id="KW-1003">Cell membrane</keyword>
<evidence type="ECO:0000256" key="4">
    <source>
        <dbReference type="ARBA" id="ARBA00022475"/>
    </source>
</evidence>
<proteinExistence type="inferred from homology"/>
<keyword evidence="10" id="KW-1185">Reference proteome</keyword>
<feature type="transmembrane region" description="Helical" evidence="8">
    <location>
        <begin position="101"/>
        <end position="120"/>
    </location>
</feature>
<evidence type="ECO:0000313" key="9">
    <source>
        <dbReference type="EMBL" id="QJW84432.1"/>
    </source>
</evidence>
<evidence type="ECO:0000256" key="8">
    <source>
        <dbReference type="RuleBase" id="RU363041"/>
    </source>
</evidence>
<accession>A0ABX6P2Y8</accession>
<dbReference type="EMBL" id="CP053418">
    <property type="protein sequence ID" value="QJW84432.1"/>
    <property type="molecule type" value="Genomic_DNA"/>
</dbReference>
<feature type="transmembrane region" description="Helical" evidence="8">
    <location>
        <begin position="198"/>
        <end position="216"/>
    </location>
</feature>
<evidence type="ECO:0000256" key="5">
    <source>
        <dbReference type="ARBA" id="ARBA00022692"/>
    </source>
</evidence>
<dbReference type="Proteomes" id="UP000500826">
    <property type="component" value="Chromosome"/>
</dbReference>
<name>A0ABX6P2Y8_9BURK</name>
<keyword evidence="5 8" id="KW-0812">Transmembrane</keyword>
<keyword evidence="7 8" id="KW-0472">Membrane</keyword>
<reference evidence="9 10" key="1">
    <citation type="submission" date="2020-05" db="EMBL/GenBank/DDBJ databases">
        <title>Ramlibacter rhizophilus sp. nov., isolated from rhizosphere soil of national flower Mugunghwa from South Korea.</title>
        <authorList>
            <person name="Zheng-Fei Y."/>
            <person name="Huan T."/>
        </authorList>
    </citation>
    <scope>NUCLEOTIDE SEQUENCE [LARGE SCALE GENOMIC DNA]</scope>
    <source>
        <strain evidence="9 10">H242</strain>
    </source>
</reference>
<keyword evidence="3" id="KW-0813">Transport</keyword>
<comment type="subcellular location">
    <subcellularLocation>
        <location evidence="1 8">Cell membrane</location>
        <topology evidence="1 8">Multi-pass membrane protein</topology>
    </subcellularLocation>
</comment>
<feature type="transmembrane region" description="Helical" evidence="8">
    <location>
        <begin position="228"/>
        <end position="252"/>
    </location>
</feature>
<dbReference type="InterPro" id="IPR002781">
    <property type="entry name" value="TM_pro_TauE-like"/>
</dbReference>
<gene>
    <name evidence="9" type="ORF">HK414_13660</name>
</gene>
<sequence>MSGWQVAGFLLCVALATCAQSVTGFALALIMLGLAGLFELAPLPDVANVATVISLLNAAIALRGTRKWLDAPMLRATIPASIVGVAVGVALLAWLSANVVMGLRLLLGVVVIACALVVLLRAEPLATRSSTASFAGFGVLSGMLGGLFAASGPPLVYHFYRQPISLEALRDTLMAALAAGGVLRLLMVVASGQFSPNALFLCALAAPVAIGLTWWFKRRPLGWSRDAVLKIVCALLIVTGVGLVGPAVRALAA</sequence>
<feature type="transmembrane region" description="Helical" evidence="8">
    <location>
        <begin position="45"/>
        <end position="62"/>
    </location>
</feature>
<feature type="transmembrane region" description="Helical" evidence="8">
    <location>
        <begin position="74"/>
        <end position="95"/>
    </location>
</feature>
<evidence type="ECO:0000256" key="2">
    <source>
        <dbReference type="ARBA" id="ARBA00009142"/>
    </source>
</evidence>
<evidence type="ECO:0000256" key="1">
    <source>
        <dbReference type="ARBA" id="ARBA00004651"/>
    </source>
</evidence>
<dbReference type="Pfam" id="PF01925">
    <property type="entry name" value="TauE"/>
    <property type="match status" value="1"/>
</dbReference>
<dbReference type="PANTHER" id="PTHR30269">
    <property type="entry name" value="TRANSMEMBRANE PROTEIN YFCA"/>
    <property type="match status" value="1"/>
</dbReference>
<dbReference type="PANTHER" id="PTHR30269:SF37">
    <property type="entry name" value="MEMBRANE TRANSPORTER PROTEIN"/>
    <property type="match status" value="1"/>
</dbReference>
<evidence type="ECO:0000256" key="3">
    <source>
        <dbReference type="ARBA" id="ARBA00022448"/>
    </source>
</evidence>
<protein>
    <recommendedName>
        <fullName evidence="8">Probable membrane transporter protein</fullName>
    </recommendedName>
</protein>